<keyword evidence="5" id="KW-0378">Hydrolase</keyword>
<accession>A0A9X2XF96</accession>
<keyword evidence="3" id="KW-0238">DNA-binding</keyword>
<evidence type="ECO:0000256" key="1">
    <source>
        <dbReference type="ARBA" id="ARBA00010923"/>
    </source>
</evidence>
<name>A0A9X2XF96_9PSED</name>
<evidence type="ECO:0000313" key="5">
    <source>
        <dbReference type="EMBL" id="MCU7247885.1"/>
    </source>
</evidence>
<evidence type="ECO:0000259" key="4">
    <source>
        <dbReference type="Pfam" id="PF01420"/>
    </source>
</evidence>
<dbReference type="Proteomes" id="UP001139955">
    <property type="component" value="Unassembled WGS sequence"/>
</dbReference>
<dbReference type="EMBL" id="JAOSKY010000003">
    <property type="protein sequence ID" value="MCU7247885.1"/>
    <property type="molecule type" value="Genomic_DNA"/>
</dbReference>
<keyword evidence="2" id="KW-0680">Restriction system</keyword>
<dbReference type="GO" id="GO:0016787">
    <property type="term" value="F:hydrolase activity"/>
    <property type="evidence" value="ECO:0007669"/>
    <property type="project" value="UniProtKB-KW"/>
</dbReference>
<keyword evidence="6" id="KW-1185">Reference proteome</keyword>
<evidence type="ECO:0000313" key="6">
    <source>
        <dbReference type="Proteomes" id="UP001139955"/>
    </source>
</evidence>
<dbReference type="PANTHER" id="PTHR30408:SF12">
    <property type="entry name" value="TYPE I RESTRICTION ENZYME MJAVIII SPECIFICITY SUBUNIT"/>
    <property type="match status" value="1"/>
</dbReference>
<gene>
    <name evidence="5" type="ORF">OC940_08735</name>
</gene>
<keyword evidence="5" id="KW-0255">Endonuclease</keyword>
<dbReference type="PANTHER" id="PTHR30408">
    <property type="entry name" value="TYPE-1 RESTRICTION ENZYME ECOKI SPECIFICITY PROTEIN"/>
    <property type="match status" value="1"/>
</dbReference>
<dbReference type="GO" id="GO:0004519">
    <property type="term" value="F:endonuclease activity"/>
    <property type="evidence" value="ECO:0007669"/>
    <property type="project" value="UniProtKB-KW"/>
</dbReference>
<dbReference type="CDD" id="cd17257">
    <property type="entry name" value="RMtype1_S_EcoBI-TRD1-CR1_like"/>
    <property type="match status" value="1"/>
</dbReference>
<evidence type="ECO:0000256" key="3">
    <source>
        <dbReference type="ARBA" id="ARBA00023125"/>
    </source>
</evidence>
<dbReference type="Gene3D" id="3.90.220.20">
    <property type="entry name" value="DNA methylase specificity domains"/>
    <property type="match status" value="2"/>
</dbReference>
<reference evidence="5" key="2">
    <citation type="journal article" date="2023" name="mSystems">
        <title>Charting the Lipopeptidome of Nonpathogenic Pseudomonas.</title>
        <authorList>
            <person name="Cesa-Luna C."/>
            <person name="Geudens N."/>
            <person name="Girard L."/>
            <person name="De Roo V."/>
            <person name="Maklad H.R."/>
            <person name="Martins J.C."/>
            <person name="Hofte M."/>
            <person name="De Mot R."/>
        </authorList>
    </citation>
    <scope>NUCLEOTIDE SEQUENCE</scope>
    <source>
        <strain evidence="5">B1M3-32</strain>
    </source>
</reference>
<protein>
    <submittedName>
        <fullName evidence="5">Restriction endonuclease subunit S</fullName>
        <ecNumber evidence="5">3.1.21.-</ecNumber>
    </submittedName>
</protein>
<dbReference type="GO" id="GO:0009307">
    <property type="term" value="P:DNA restriction-modification system"/>
    <property type="evidence" value="ECO:0007669"/>
    <property type="project" value="UniProtKB-KW"/>
</dbReference>
<comment type="caution">
    <text evidence="5">The sequence shown here is derived from an EMBL/GenBank/DDBJ whole genome shotgun (WGS) entry which is preliminary data.</text>
</comment>
<comment type="similarity">
    <text evidence="1">Belongs to the type-I restriction system S methylase family.</text>
</comment>
<reference evidence="5" key="1">
    <citation type="submission" date="2022-09" db="EMBL/GenBank/DDBJ databases">
        <authorList>
            <person name="Cesa-Luna C."/>
            <person name="Girard L."/>
            <person name="Lood C."/>
            <person name="Hofte M."/>
            <person name="De Mot R."/>
        </authorList>
    </citation>
    <scope>NUCLEOTIDE SEQUENCE</scope>
    <source>
        <strain evidence="5">B1M3-32</strain>
    </source>
</reference>
<proteinExistence type="inferred from homology"/>
<evidence type="ECO:0000256" key="2">
    <source>
        <dbReference type="ARBA" id="ARBA00022747"/>
    </source>
</evidence>
<organism evidence="5 6">
    <name type="scientific">Pseudomonas koreensis</name>
    <dbReference type="NCBI Taxonomy" id="198620"/>
    <lineage>
        <taxon>Bacteria</taxon>
        <taxon>Pseudomonadati</taxon>
        <taxon>Pseudomonadota</taxon>
        <taxon>Gammaproteobacteria</taxon>
        <taxon>Pseudomonadales</taxon>
        <taxon>Pseudomonadaceae</taxon>
        <taxon>Pseudomonas</taxon>
    </lineage>
</organism>
<dbReference type="AlphaFoldDB" id="A0A9X2XF96"/>
<dbReference type="EC" id="3.1.21.-" evidence="5"/>
<keyword evidence="5" id="KW-0540">Nuclease</keyword>
<dbReference type="InterPro" id="IPR044946">
    <property type="entry name" value="Restrct_endonuc_typeI_TRD_sf"/>
</dbReference>
<dbReference type="InterPro" id="IPR000055">
    <property type="entry name" value="Restrct_endonuc_typeI_TRD"/>
</dbReference>
<dbReference type="SUPFAM" id="SSF116734">
    <property type="entry name" value="DNA methylase specificity domain"/>
    <property type="match status" value="2"/>
</dbReference>
<feature type="domain" description="Type I restriction modification DNA specificity" evidence="4">
    <location>
        <begin position="3"/>
        <end position="161"/>
    </location>
</feature>
<dbReference type="Gene3D" id="1.10.287.1120">
    <property type="entry name" value="Bipartite methylase S protein"/>
    <property type="match status" value="1"/>
</dbReference>
<sequence>MREFKEVAIGTQLKLTSGFPFPSSDFSNEGFPLIRIRDVLTSQTETYYKGLYSPGYIIKKGDILVGMDGEFHVAKWQGVEALLNQRVLKVELHNESLVVLDFLFHWLGPFIKKVNDITAATTVKHLSTKDLTKAKAFLPEIEAQKKIAAILTATDIAIEKTEVLIGKYQQIKAGLMHDLFTRGVLPNGQLRPPREQAAELYQETAIGWIPKEWDLKRCADLCKRICVGIVIQPTQYYVEEGVPAFRSANVREDGIDPINFVYISTTSNQLLAKSQVKAGDIVSVRTGYPGTSAVIPPEFQGANCIDILISTPGEQVSSEYLCDWINSSFGKGQVLRQQGGMAQQHFNVGEMRELLVALPSLDEQMKIRSKINAVASKLATDRVFLQKLRTQRLGLMQDLITGKVPVKVDIPETADA</sequence>
<dbReference type="InterPro" id="IPR052021">
    <property type="entry name" value="Type-I_RS_S_subunit"/>
</dbReference>
<dbReference type="Pfam" id="PF01420">
    <property type="entry name" value="Methylase_S"/>
    <property type="match status" value="1"/>
</dbReference>
<dbReference type="GO" id="GO:0003677">
    <property type="term" value="F:DNA binding"/>
    <property type="evidence" value="ECO:0007669"/>
    <property type="project" value="UniProtKB-KW"/>
</dbReference>
<dbReference type="RefSeq" id="WP_301621608.1">
    <property type="nucleotide sequence ID" value="NZ_JAOSKY010000003.1"/>
</dbReference>